<evidence type="ECO:0000256" key="5">
    <source>
        <dbReference type="ARBA" id="ARBA00023180"/>
    </source>
</evidence>
<keyword evidence="2" id="KW-0645">Protease</keyword>
<accession>A0A5D0MG35</accession>
<evidence type="ECO:0000313" key="6">
    <source>
        <dbReference type="EMBL" id="TYB30410.1"/>
    </source>
</evidence>
<dbReference type="PANTHER" id="PTHR11802">
    <property type="entry name" value="SERINE PROTEASE FAMILY S10 SERINE CARBOXYPEPTIDASE"/>
    <property type="match status" value="1"/>
</dbReference>
<sequence length="466" mass="54176">MEEPTQPIETAHSIDIKKEKLYYKAETGYLPLKDEEGNIKANIFYTAYFKDSNKKISKRPITFAFNGGPGSSSIWLHIGALGPKRVEISEEGEPTKPPYNFVDNEYTWLDRTDLVFIDPVTTGYSRALENEEKKYHEFKKDIESVGDFIRRFVDKKKRWGSPKYIAGESYGTTRAAGLSGYLQDRYGMYLNGIMLLSAVTNFQTISFDSGNDLPYLLFLPSYTATAYYHDKLEGDLNKDLEDTLKEVKEFVIDDYSVALMKGNKLKRKERKRIVRKLSDYTGLSERYIENTNLRINIYQFTKELLRDQSKSLGRLDSRVRGENTRDIGEYNDFDPSYNKSIYGTFSTCLNDYLLRELKYENELPYEVLTGRVHPWDFSEKSNQYVEVSSTLTEAIHKNPHLKVWIANGYYDLATPFFATEYTVNHMEVAEGLRDNIKLTYYNAGHMMYIHMSSLKKLKNDFQKFLN</sequence>
<dbReference type="Gene3D" id="3.40.50.1820">
    <property type="entry name" value="alpha/beta hydrolase"/>
    <property type="match status" value="1"/>
</dbReference>
<dbReference type="Pfam" id="PF00450">
    <property type="entry name" value="Peptidase_S10"/>
    <property type="match status" value="1"/>
</dbReference>
<name>A0A5D0MG35_9BACT</name>
<keyword evidence="5" id="KW-0325">Glycoprotein</keyword>
<dbReference type="InterPro" id="IPR029058">
    <property type="entry name" value="AB_hydrolase_fold"/>
</dbReference>
<keyword evidence="7" id="KW-1185">Reference proteome</keyword>
<gene>
    <name evidence="6" type="ORF">FXF47_09460</name>
</gene>
<evidence type="ECO:0000313" key="7">
    <source>
        <dbReference type="Proteomes" id="UP000324143"/>
    </source>
</evidence>
<keyword evidence="1" id="KW-0121">Carboxypeptidase</keyword>
<dbReference type="EMBL" id="VSIX01000139">
    <property type="protein sequence ID" value="TYB30410.1"/>
    <property type="molecule type" value="Genomic_DNA"/>
</dbReference>
<dbReference type="Proteomes" id="UP000324143">
    <property type="component" value="Unassembled WGS sequence"/>
</dbReference>
<dbReference type="SUPFAM" id="SSF53474">
    <property type="entry name" value="alpha/beta-Hydrolases"/>
    <property type="match status" value="1"/>
</dbReference>
<organism evidence="6 7">
    <name type="scientific">Candidatus Mcinerneyibacterium aminivorans</name>
    <dbReference type="NCBI Taxonomy" id="2703815"/>
    <lineage>
        <taxon>Bacteria</taxon>
        <taxon>Candidatus Macinerneyibacteriota</taxon>
        <taxon>Candidatus Mcinerneyibacteria</taxon>
        <taxon>Candidatus Mcinerneyibacteriales</taxon>
        <taxon>Candidatus Mcinerneyibacteriaceae</taxon>
        <taxon>Candidatus Mcinerneyibacterium</taxon>
    </lineage>
</organism>
<dbReference type="GO" id="GO:0004185">
    <property type="term" value="F:serine-type carboxypeptidase activity"/>
    <property type="evidence" value="ECO:0007669"/>
    <property type="project" value="InterPro"/>
</dbReference>
<dbReference type="AlphaFoldDB" id="A0A5D0MG35"/>
<keyword evidence="4" id="KW-0378">Hydrolase</keyword>
<evidence type="ECO:0000256" key="1">
    <source>
        <dbReference type="ARBA" id="ARBA00022645"/>
    </source>
</evidence>
<evidence type="ECO:0000256" key="3">
    <source>
        <dbReference type="ARBA" id="ARBA00022729"/>
    </source>
</evidence>
<proteinExistence type="predicted"/>
<reference evidence="6" key="1">
    <citation type="submission" date="2019-08" db="EMBL/GenBank/DDBJ databases">
        <title>Genomic characterization of a novel candidate phylum (ARYD3) from a high temperature, high salinity tertiary oil reservoir in north central Oklahoma, USA.</title>
        <authorList>
            <person name="Youssef N.H."/>
            <person name="Yadav A."/>
            <person name="Elshahed M.S."/>
        </authorList>
    </citation>
    <scope>NUCLEOTIDE SEQUENCE [LARGE SCALE GENOMIC DNA]</scope>
    <source>
        <strain evidence="6">ARYD3</strain>
    </source>
</reference>
<dbReference type="GO" id="GO:0006508">
    <property type="term" value="P:proteolysis"/>
    <property type="evidence" value="ECO:0007669"/>
    <property type="project" value="UniProtKB-KW"/>
</dbReference>
<protein>
    <submittedName>
        <fullName evidence="6">Peptidase S10</fullName>
    </submittedName>
</protein>
<keyword evidence="3" id="KW-0732">Signal</keyword>
<evidence type="ECO:0000256" key="2">
    <source>
        <dbReference type="ARBA" id="ARBA00022670"/>
    </source>
</evidence>
<evidence type="ECO:0000256" key="4">
    <source>
        <dbReference type="ARBA" id="ARBA00022801"/>
    </source>
</evidence>
<dbReference type="InterPro" id="IPR001563">
    <property type="entry name" value="Peptidase_S10"/>
</dbReference>
<comment type="caution">
    <text evidence="6">The sequence shown here is derived from an EMBL/GenBank/DDBJ whole genome shotgun (WGS) entry which is preliminary data.</text>
</comment>
<dbReference type="PANTHER" id="PTHR11802:SF3">
    <property type="entry name" value="RETINOID-INDUCIBLE SERINE CARBOXYPEPTIDASE"/>
    <property type="match status" value="1"/>
</dbReference>